<evidence type="ECO:0000256" key="1">
    <source>
        <dbReference type="SAM" id="MobiDB-lite"/>
    </source>
</evidence>
<gene>
    <name evidence="3" type="ORF">SAMN04487783_1534</name>
</gene>
<organism evidence="3 4">
    <name type="scientific">Agrococcus baldri</name>
    <dbReference type="NCBI Taxonomy" id="153730"/>
    <lineage>
        <taxon>Bacteria</taxon>
        <taxon>Bacillati</taxon>
        <taxon>Actinomycetota</taxon>
        <taxon>Actinomycetes</taxon>
        <taxon>Micrococcales</taxon>
        <taxon>Microbacteriaceae</taxon>
        <taxon>Agrococcus</taxon>
    </lineage>
</organism>
<dbReference type="Gene3D" id="2.130.10.10">
    <property type="entry name" value="YVTN repeat-like/Quinoprotein amine dehydrogenase"/>
    <property type="match status" value="1"/>
</dbReference>
<dbReference type="EMBL" id="FOZN01000002">
    <property type="protein sequence ID" value="SFS11203.1"/>
    <property type="molecule type" value="Genomic_DNA"/>
</dbReference>
<dbReference type="AlphaFoldDB" id="A0AA94HMX1"/>
<evidence type="ECO:0000313" key="4">
    <source>
        <dbReference type="Proteomes" id="UP000198506"/>
    </source>
</evidence>
<proteinExistence type="predicted"/>
<keyword evidence="4" id="KW-1185">Reference proteome</keyword>
<dbReference type="InterPro" id="IPR051200">
    <property type="entry name" value="Host-pathogen_enzymatic-act"/>
</dbReference>
<dbReference type="PROSITE" id="PS51257">
    <property type="entry name" value="PROKAR_LIPOPROTEIN"/>
    <property type="match status" value="1"/>
</dbReference>
<evidence type="ECO:0000313" key="3">
    <source>
        <dbReference type="EMBL" id="SFS11203.1"/>
    </source>
</evidence>
<dbReference type="PANTHER" id="PTHR47197:SF3">
    <property type="entry name" value="DIHYDRO-HEME D1 DEHYDROGENASE"/>
    <property type="match status" value="1"/>
</dbReference>
<feature type="compositionally biased region" description="Low complexity" evidence="1">
    <location>
        <begin position="35"/>
        <end position="53"/>
    </location>
</feature>
<evidence type="ECO:0008006" key="5">
    <source>
        <dbReference type="Google" id="ProtNLM"/>
    </source>
</evidence>
<feature type="signal peptide" evidence="2">
    <location>
        <begin position="1"/>
        <end position="18"/>
    </location>
</feature>
<dbReference type="PANTHER" id="PTHR47197">
    <property type="entry name" value="PROTEIN NIRF"/>
    <property type="match status" value="1"/>
</dbReference>
<sequence length="391" mass="39960">MRSAALPSLALLVVAALAGCTPGGLAPAPQPSTTPPASAAPTATPTPEPADASAHRPVLLATLAASNALAVVDPDAAEPLLDRIEVGRAPWGVATHDGTAFVSTAEGLAIVDLAAGSRTALVPYLHQPAGVAFGEYRDGGLGIAVAPDGERVYVAVHRWPDPAWLEVYDVDDGVFVASADVGVRPFDVLADPSGDWVATIDHDSYTVSLVDTDTMEVRAVEIAPFGNLGFAGWEKPHYASITADGRVALPYQGLVTVLLDPATGETERIETTSNSHQHGITTAPDGTLVTAGTGPFGTATGGPNVSLLDPATGEEQVIPLAHPHETVAIWPGDAGADASGSAAPWSAVLAGGFTRDGWWDGLTLVDPLSGELREIPLAGRPQHVLVAAVAQ</sequence>
<dbReference type="InterPro" id="IPR011045">
    <property type="entry name" value="N2O_reductase_N"/>
</dbReference>
<dbReference type="InterPro" id="IPR015943">
    <property type="entry name" value="WD40/YVTN_repeat-like_dom_sf"/>
</dbReference>
<dbReference type="Proteomes" id="UP000198506">
    <property type="component" value="Unassembled WGS sequence"/>
</dbReference>
<keyword evidence="2" id="KW-0732">Signal</keyword>
<reference evidence="3 4" key="1">
    <citation type="submission" date="2016-10" db="EMBL/GenBank/DDBJ databases">
        <authorList>
            <person name="Varghese N."/>
            <person name="Submissions S."/>
        </authorList>
    </citation>
    <scope>NUCLEOTIDE SEQUENCE [LARGE SCALE GENOMIC DNA]</scope>
    <source>
        <strain evidence="3 4">IAM 15147</strain>
    </source>
</reference>
<name>A0AA94HMX1_9MICO</name>
<dbReference type="RefSeq" id="WP_092917412.1">
    <property type="nucleotide sequence ID" value="NZ_FOZN01000002.1"/>
</dbReference>
<comment type="caution">
    <text evidence="3">The sequence shown here is derived from an EMBL/GenBank/DDBJ whole genome shotgun (WGS) entry which is preliminary data.</text>
</comment>
<feature type="chain" id="PRO_5041679460" description="DNA-binding beta-propeller fold protein YncE" evidence="2">
    <location>
        <begin position="19"/>
        <end position="391"/>
    </location>
</feature>
<feature type="region of interest" description="Disordered" evidence="1">
    <location>
        <begin position="26"/>
        <end position="53"/>
    </location>
</feature>
<dbReference type="SUPFAM" id="SSF50974">
    <property type="entry name" value="Nitrous oxide reductase, N-terminal domain"/>
    <property type="match status" value="1"/>
</dbReference>
<accession>A0AA94HMX1</accession>
<protein>
    <recommendedName>
        <fullName evidence="5">DNA-binding beta-propeller fold protein YncE</fullName>
    </recommendedName>
</protein>
<evidence type="ECO:0000256" key="2">
    <source>
        <dbReference type="SAM" id="SignalP"/>
    </source>
</evidence>